<dbReference type="GO" id="GO:0000150">
    <property type="term" value="F:DNA strand exchange activity"/>
    <property type="evidence" value="ECO:0007669"/>
    <property type="project" value="InterPro"/>
</dbReference>
<dbReference type="GO" id="GO:0003677">
    <property type="term" value="F:DNA binding"/>
    <property type="evidence" value="ECO:0007669"/>
    <property type="project" value="InterPro"/>
</dbReference>
<dbReference type="InterPro" id="IPR011109">
    <property type="entry name" value="DNA_bind_recombinase_dom"/>
</dbReference>
<dbReference type="InterPro" id="IPR050639">
    <property type="entry name" value="SSR_resolvase"/>
</dbReference>
<dbReference type="InterPro" id="IPR036162">
    <property type="entry name" value="Resolvase-like_N_sf"/>
</dbReference>
<dbReference type="RefSeq" id="WP_111679187.1">
    <property type="nucleotide sequence ID" value="NZ_BPPS01000002.1"/>
</dbReference>
<dbReference type="InterPro" id="IPR006119">
    <property type="entry name" value="Resolv_N"/>
</dbReference>
<dbReference type="Gene3D" id="3.40.50.1390">
    <property type="entry name" value="Resolvase, N-terminal catalytic domain"/>
    <property type="match status" value="1"/>
</dbReference>
<dbReference type="PANTHER" id="PTHR30461">
    <property type="entry name" value="DNA-INVERTASE FROM LAMBDOID PROPHAGE"/>
    <property type="match status" value="1"/>
</dbReference>
<dbReference type="Pfam" id="PF07508">
    <property type="entry name" value="Recombinase"/>
    <property type="match status" value="1"/>
</dbReference>
<reference evidence="1 2" key="1">
    <citation type="submission" date="2018-06" db="EMBL/GenBank/DDBJ databases">
        <authorList>
            <consortium name="Pathogen Informatics"/>
            <person name="Doyle S."/>
        </authorList>
    </citation>
    <scope>NUCLEOTIDE SEQUENCE [LARGE SCALE GENOMIC DNA]</scope>
    <source>
        <strain evidence="1 2">NCTC12958</strain>
    </source>
</reference>
<name>A0A2X3WLQ3_STRTR</name>
<dbReference type="PROSITE" id="PS51737">
    <property type="entry name" value="RECOMBINASE_DNA_BIND"/>
    <property type="match status" value="1"/>
</dbReference>
<accession>A0A2X3WLQ3</accession>
<dbReference type="AlphaFoldDB" id="A0A2X3WLQ3"/>
<dbReference type="Pfam" id="PF00239">
    <property type="entry name" value="Resolvase"/>
    <property type="match status" value="1"/>
</dbReference>
<gene>
    <name evidence="1" type="ORF">NCTC12958_00242</name>
</gene>
<dbReference type="InterPro" id="IPR038109">
    <property type="entry name" value="DNA_bind_recomb_sf"/>
</dbReference>
<proteinExistence type="predicted"/>
<dbReference type="Gene3D" id="3.90.1750.20">
    <property type="entry name" value="Putative Large Serine Recombinase, Chain B, Domain 2"/>
    <property type="match status" value="1"/>
</dbReference>
<dbReference type="PANTHER" id="PTHR30461:SF23">
    <property type="entry name" value="DNA RECOMBINASE-RELATED"/>
    <property type="match status" value="1"/>
</dbReference>
<sequence length="539" mass="63060">MARTKNRYRKETIIEEVSLQTYRTGIYIRLSKERTETWRNKSQSLETQESLARAFAKEKGLTVTKCYIDYEYSGTTFNRPAYQDMMEDIKKGIINCILIRDLSRLGRNYIEMGRLIDKVFPFLGVRLISINDNLDTLNGLEDKKSFEVEINNLVNDLYSKDISKKVMTYHIQQASQGYYIGTSAPYGYRIDRNEAGARLVIDNQVRPILEFVFQEAIEGKSMPQITAELNRREIAVPHSYRKTGQLYRSEQDTKRWQAGNLLRLIKMPVYRGGLVQRTRNKSLSEDDYIYFENAQEAYISKDDYEKILQYSASRKSVKKTDRVKTPNRYKGLIYGKTKSTQMVRKRRHFSNNKSDYDYYYFMDYHYDSETAERKTVYISENALDKIVVELIQSEMKRLGTVETLLPRLESKKENCLKIYQKQLRGHQGSIVQWNAELSDLYAAFSLNRSKREDYLSKKKEINSKIKTISQELAQCETSIKQIEEEHSKQVNWVRHLAKSSNQAVLTAELLNALIERIEVDVDKTVTVTFNCRIGGDKHD</sequence>
<dbReference type="SUPFAM" id="SSF53041">
    <property type="entry name" value="Resolvase-like"/>
    <property type="match status" value="1"/>
</dbReference>
<dbReference type="Proteomes" id="UP000249634">
    <property type="component" value="Chromosome 1"/>
</dbReference>
<dbReference type="PROSITE" id="PS51736">
    <property type="entry name" value="RECOMBINASES_3"/>
    <property type="match status" value="1"/>
</dbReference>
<evidence type="ECO:0000313" key="2">
    <source>
        <dbReference type="Proteomes" id="UP000249634"/>
    </source>
</evidence>
<evidence type="ECO:0000313" key="1">
    <source>
        <dbReference type="EMBL" id="SQF24072.1"/>
    </source>
</evidence>
<organism evidence="1 2">
    <name type="scientific">Streptococcus thermophilus</name>
    <dbReference type="NCBI Taxonomy" id="1308"/>
    <lineage>
        <taxon>Bacteria</taxon>
        <taxon>Bacillati</taxon>
        <taxon>Bacillota</taxon>
        <taxon>Bacilli</taxon>
        <taxon>Lactobacillales</taxon>
        <taxon>Streptococcaceae</taxon>
        <taxon>Streptococcus</taxon>
    </lineage>
</organism>
<dbReference type="EMBL" id="LS483339">
    <property type="protein sequence ID" value="SQF24072.1"/>
    <property type="molecule type" value="Genomic_DNA"/>
</dbReference>
<dbReference type="SMART" id="SM00857">
    <property type="entry name" value="Resolvase"/>
    <property type="match status" value="1"/>
</dbReference>
<protein>
    <submittedName>
        <fullName evidence="1">Site-specific recombinase</fullName>
    </submittedName>
</protein>